<feature type="compositionally biased region" description="Low complexity" evidence="7">
    <location>
        <begin position="412"/>
        <end position="424"/>
    </location>
</feature>
<feature type="compositionally biased region" description="Basic and acidic residues" evidence="7">
    <location>
        <begin position="436"/>
        <end position="452"/>
    </location>
</feature>
<dbReference type="SMART" id="SM00015">
    <property type="entry name" value="IQ"/>
    <property type="match status" value="2"/>
</dbReference>
<dbReference type="OrthoDB" id="671489at2759"/>
<evidence type="ECO:0000313" key="9">
    <source>
        <dbReference type="Proteomes" id="UP000593562"/>
    </source>
</evidence>
<evidence type="ECO:0000256" key="6">
    <source>
        <dbReference type="ARBA" id="ARBA00024378"/>
    </source>
</evidence>
<dbReference type="InterPro" id="IPR000048">
    <property type="entry name" value="IQ_motif_EF-hand-BS"/>
</dbReference>
<dbReference type="Pfam" id="PF00612">
    <property type="entry name" value="IQ"/>
    <property type="match status" value="1"/>
</dbReference>
<evidence type="ECO:0000256" key="4">
    <source>
        <dbReference type="ARBA" id="ARBA00022860"/>
    </source>
</evidence>
<feature type="compositionally biased region" description="Polar residues" evidence="7">
    <location>
        <begin position="362"/>
        <end position="377"/>
    </location>
</feature>
<proteinExistence type="inferred from homology"/>
<sequence length="452" mass="50446">MSGSGKWVTSLLGLKKSEKEDSDRIRGKSKKWKLWRSSSGDLGSSWKGFKGNHRAASECSDSSPRADAFSAAVATVVRAPPKDFRAVRQEWAAIRIQTAFRGFLARRALRALKGIVRLQALVRGRQVRKQAAVTLRCMQALVRVQARVRARRVRMSIEGQAVQEMLNARRSEAELLKQAEEGWCDSKGTVEDVKAKIQMRQEGVLRRERAMAYSLAQKQWRLNPSSNARMNGSVSSFKAQDLDKNTWGWSWLERWMAAKPWETRLMGQSPTDPSATTPPPKACVDRVGAQSKSSEPYSVKVRKNNVTTRISAKLPIGQATRSSSSPSSEFRYDVSSASSSFCTSTTPISGNTVFASDRTEESGNSSSRPSYMNLTESTKAKQRAGSYLSNRIQRQSMDEFQFLKRSGAFSNGDSKSSAGSDPSSVNFSKPLYLPTRLDKRSMKQLREKELHY</sequence>
<evidence type="ECO:0000256" key="1">
    <source>
        <dbReference type="ARBA" id="ARBA00004496"/>
    </source>
</evidence>
<protein>
    <submittedName>
        <fullName evidence="8">Putative calmodulin binding protein</fullName>
    </submittedName>
</protein>
<evidence type="ECO:0000256" key="3">
    <source>
        <dbReference type="ARBA" id="ARBA00022737"/>
    </source>
</evidence>
<evidence type="ECO:0000313" key="8">
    <source>
        <dbReference type="EMBL" id="KAF5726153.1"/>
    </source>
</evidence>
<dbReference type="PANTHER" id="PTHR32295:SF95">
    <property type="entry name" value="PROTEIN IQ-DOMAIN 6"/>
    <property type="match status" value="1"/>
</dbReference>
<keyword evidence="9" id="KW-1185">Reference proteome</keyword>
<reference evidence="8 9" key="1">
    <citation type="journal article" date="2020" name="Nat. Commun.">
        <title>Genome of Tripterygium wilfordii and identification of cytochrome P450 involved in triptolide biosynthesis.</title>
        <authorList>
            <person name="Tu L."/>
            <person name="Su P."/>
            <person name="Zhang Z."/>
            <person name="Gao L."/>
            <person name="Wang J."/>
            <person name="Hu T."/>
            <person name="Zhou J."/>
            <person name="Zhang Y."/>
            <person name="Zhao Y."/>
            <person name="Liu Y."/>
            <person name="Song Y."/>
            <person name="Tong Y."/>
            <person name="Lu Y."/>
            <person name="Yang J."/>
            <person name="Xu C."/>
            <person name="Jia M."/>
            <person name="Peters R.J."/>
            <person name="Huang L."/>
            <person name="Gao W."/>
        </authorList>
    </citation>
    <scope>NUCLEOTIDE SEQUENCE [LARGE SCALE GENOMIC DNA]</scope>
    <source>
        <strain evidence="9">cv. XIE 37</strain>
        <tissue evidence="8">Leaf</tissue>
    </source>
</reference>
<organism evidence="8 9">
    <name type="scientific">Tripterygium wilfordii</name>
    <name type="common">Thunder God vine</name>
    <dbReference type="NCBI Taxonomy" id="458696"/>
    <lineage>
        <taxon>Eukaryota</taxon>
        <taxon>Viridiplantae</taxon>
        <taxon>Streptophyta</taxon>
        <taxon>Embryophyta</taxon>
        <taxon>Tracheophyta</taxon>
        <taxon>Spermatophyta</taxon>
        <taxon>Magnoliopsida</taxon>
        <taxon>eudicotyledons</taxon>
        <taxon>Gunneridae</taxon>
        <taxon>Pentapetalae</taxon>
        <taxon>rosids</taxon>
        <taxon>fabids</taxon>
        <taxon>Celastrales</taxon>
        <taxon>Celastraceae</taxon>
        <taxon>Tripterygium</taxon>
    </lineage>
</organism>
<comment type="subcellular location">
    <subcellularLocation>
        <location evidence="1">Cytoplasm</location>
    </subcellularLocation>
</comment>
<dbReference type="Gene3D" id="1.20.5.190">
    <property type="match status" value="1"/>
</dbReference>
<feature type="region of interest" description="Disordered" evidence="7">
    <location>
        <begin position="409"/>
        <end position="452"/>
    </location>
</feature>
<name>A0A7J7BW97_TRIWF</name>
<gene>
    <name evidence="8" type="ORF">HS088_TW23G00894</name>
</gene>
<dbReference type="PROSITE" id="PS50096">
    <property type="entry name" value="IQ"/>
    <property type="match status" value="2"/>
</dbReference>
<comment type="subunit">
    <text evidence="6">Binds to multiple calmodulin (CaM) in the presence of Ca(2+) and CaM-like proteins.</text>
</comment>
<comment type="similarity">
    <text evidence="5">Belongs to the IQD family.</text>
</comment>
<evidence type="ECO:0000256" key="5">
    <source>
        <dbReference type="ARBA" id="ARBA00024341"/>
    </source>
</evidence>
<dbReference type="GO" id="GO:0005516">
    <property type="term" value="F:calmodulin binding"/>
    <property type="evidence" value="ECO:0007669"/>
    <property type="project" value="UniProtKB-KW"/>
</dbReference>
<dbReference type="InParanoid" id="A0A7J7BW97"/>
<feature type="region of interest" description="Disordered" evidence="7">
    <location>
        <begin position="350"/>
        <end position="386"/>
    </location>
</feature>
<dbReference type="FunFam" id="1.20.5.190:FF:000062">
    <property type="entry name" value="IQ-domain 11"/>
    <property type="match status" value="1"/>
</dbReference>
<dbReference type="CDD" id="cd23767">
    <property type="entry name" value="IQCD"/>
    <property type="match status" value="1"/>
</dbReference>
<feature type="region of interest" description="Disordered" evidence="7">
    <location>
        <begin position="266"/>
        <end position="302"/>
    </location>
</feature>
<dbReference type="AlphaFoldDB" id="A0A7J7BW97"/>
<dbReference type="Proteomes" id="UP000593562">
    <property type="component" value="Unassembled WGS sequence"/>
</dbReference>
<dbReference type="GO" id="GO:0005737">
    <property type="term" value="C:cytoplasm"/>
    <property type="evidence" value="ECO:0007669"/>
    <property type="project" value="UniProtKB-SubCell"/>
</dbReference>
<comment type="caution">
    <text evidence="8">The sequence shown here is derived from an EMBL/GenBank/DDBJ whole genome shotgun (WGS) entry which is preliminary data.</text>
</comment>
<evidence type="ECO:0000256" key="7">
    <source>
        <dbReference type="SAM" id="MobiDB-lite"/>
    </source>
</evidence>
<dbReference type="PANTHER" id="PTHR32295">
    <property type="entry name" value="IQ-DOMAIN 5-RELATED"/>
    <property type="match status" value="1"/>
</dbReference>
<keyword evidence="4" id="KW-0112">Calmodulin-binding</keyword>
<dbReference type="EMBL" id="JAAARO010000023">
    <property type="protein sequence ID" value="KAF5726153.1"/>
    <property type="molecule type" value="Genomic_DNA"/>
</dbReference>
<keyword evidence="3" id="KW-0677">Repeat</keyword>
<accession>A0A7J7BW97</accession>
<dbReference type="FunCoup" id="A0A7J7BW97">
    <property type="interactions" value="266"/>
</dbReference>
<evidence type="ECO:0000256" key="2">
    <source>
        <dbReference type="ARBA" id="ARBA00022490"/>
    </source>
</evidence>
<keyword evidence="2" id="KW-0963">Cytoplasm</keyword>